<feature type="region of interest" description="Disordered" evidence="4">
    <location>
        <begin position="1"/>
        <end position="98"/>
    </location>
</feature>
<evidence type="ECO:0000256" key="2">
    <source>
        <dbReference type="ARBA" id="ARBA00022741"/>
    </source>
</evidence>
<organism evidence="6 7">
    <name type="scientific">Gallus gallus</name>
    <name type="common">Chicken</name>
    <dbReference type="NCBI Taxonomy" id="9031"/>
    <lineage>
        <taxon>Eukaryota</taxon>
        <taxon>Metazoa</taxon>
        <taxon>Chordata</taxon>
        <taxon>Craniata</taxon>
        <taxon>Vertebrata</taxon>
        <taxon>Euteleostomi</taxon>
        <taxon>Archelosauria</taxon>
        <taxon>Archosauria</taxon>
        <taxon>Dinosauria</taxon>
        <taxon>Saurischia</taxon>
        <taxon>Theropoda</taxon>
        <taxon>Coelurosauria</taxon>
        <taxon>Aves</taxon>
        <taxon>Neognathae</taxon>
        <taxon>Galloanserae</taxon>
        <taxon>Galliformes</taxon>
        <taxon>Phasianidae</taxon>
        <taxon>Phasianinae</taxon>
        <taxon>Gallus</taxon>
    </lineage>
</organism>
<dbReference type="GO" id="GO:0003924">
    <property type="term" value="F:GTPase activity"/>
    <property type="evidence" value="ECO:0000318"/>
    <property type="project" value="GO_Central"/>
</dbReference>
<dbReference type="PROSITE" id="PS51720">
    <property type="entry name" value="G_AIG1"/>
    <property type="match status" value="1"/>
</dbReference>
<dbReference type="InterPro" id="IPR027417">
    <property type="entry name" value="P-loop_NTPase"/>
</dbReference>
<reference evidence="6" key="2">
    <citation type="submission" date="2025-08" db="UniProtKB">
        <authorList>
            <consortium name="Ensembl"/>
        </authorList>
    </citation>
    <scope>IDENTIFICATION</scope>
    <source>
        <strain evidence="6">broiler</strain>
    </source>
</reference>
<protein>
    <recommendedName>
        <fullName evidence="5">AIG1-type G domain-containing protein</fullName>
    </recommendedName>
</protein>
<dbReference type="Proteomes" id="UP000000539">
    <property type="component" value="Chromosome 2"/>
</dbReference>
<evidence type="ECO:0000313" key="6">
    <source>
        <dbReference type="Ensembl" id="ENSGALP00010040295.1"/>
    </source>
</evidence>
<dbReference type="GO" id="GO:0005525">
    <property type="term" value="F:GTP binding"/>
    <property type="evidence" value="ECO:0007669"/>
    <property type="project" value="UniProtKB-KW"/>
</dbReference>
<accession>A0A8V1A821</accession>
<keyword evidence="3" id="KW-0342">GTP-binding</keyword>
<dbReference type="PANTHER" id="PTHR10903:SF73">
    <property type="entry name" value="GTPASE IMAP FAMILY MEMBER 8"/>
    <property type="match status" value="1"/>
</dbReference>
<evidence type="ECO:0007829" key="8">
    <source>
        <dbReference type="PeptideAtlas" id="A0A8V1A821"/>
    </source>
</evidence>
<reference evidence="6" key="1">
    <citation type="submission" date="2020-11" db="EMBL/GenBank/DDBJ databases">
        <title>Gallus gallus (Chicken) genome, bGalGal1, GRCg7b, maternal haplotype autosomes + Z &amp; W.</title>
        <authorList>
            <person name="Warren W."/>
            <person name="Formenti G."/>
            <person name="Fedrigo O."/>
            <person name="Haase B."/>
            <person name="Mountcastle J."/>
            <person name="Balacco J."/>
            <person name="Tracey A."/>
            <person name="Schneider V."/>
            <person name="Okimoto R."/>
            <person name="Cheng H."/>
            <person name="Hawken R."/>
            <person name="Howe K."/>
            <person name="Jarvis E.D."/>
        </authorList>
    </citation>
    <scope>NUCLEOTIDE SEQUENCE [LARGE SCALE GENOMIC DNA]</scope>
    <source>
        <strain evidence="6">Broiler</strain>
    </source>
</reference>
<dbReference type="InterPro" id="IPR006703">
    <property type="entry name" value="G_AIG1"/>
</dbReference>
<dbReference type="Gene3D" id="3.40.50.300">
    <property type="entry name" value="P-loop containing nucleotide triphosphate hydrolases"/>
    <property type="match status" value="1"/>
</dbReference>
<dbReference type="Ensembl" id="ENSGALT00010066029.1">
    <property type="protein sequence ID" value="ENSGALP00010040295.1"/>
    <property type="gene ID" value="ENSGALG00010027233.1"/>
</dbReference>
<dbReference type="Pfam" id="PF04548">
    <property type="entry name" value="AIG1"/>
    <property type="match status" value="1"/>
</dbReference>
<evidence type="ECO:0000313" key="7">
    <source>
        <dbReference type="Proteomes" id="UP000000539"/>
    </source>
</evidence>
<evidence type="ECO:0000256" key="4">
    <source>
        <dbReference type="SAM" id="MobiDB-lite"/>
    </source>
</evidence>
<name>A0A8V1A821_CHICK</name>
<keyword evidence="7" id="KW-1185">Reference proteome</keyword>
<reference evidence="6" key="3">
    <citation type="submission" date="2025-09" db="UniProtKB">
        <authorList>
            <consortium name="Ensembl"/>
        </authorList>
    </citation>
    <scope>IDENTIFICATION</scope>
    <source>
        <strain evidence="6">broiler</strain>
    </source>
</reference>
<dbReference type="InterPro" id="IPR045058">
    <property type="entry name" value="GIMA/IAN/Toc"/>
</dbReference>
<feature type="compositionally biased region" description="Basic and acidic residues" evidence="4">
    <location>
        <begin position="53"/>
        <end position="74"/>
    </location>
</feature>
<keyword evidence="2" id="KW-0547">Nucleotide-binding</keyword>
<feature type="compositionally biased region" description="Basic residues" evidence="4">
    <location>
        <begin position="308"/>
        <end position="320"/>
    </location>
</feature>
<dbReference type="SUPFAM" id="SSF52540">
    <property type="entry name" value="P-loop containing nucleoside triphosphate hydrolases"/>
    <property type="match status" value="1"/>
</dbReference>
<keyword evidence="8" id="KW-1267">Proteomics identification</keyword>
<evidence type="ECO:0000256" key="1">
    <source>
        <dbReference type="ARBA" id="ARBA00008535"/>
    </source>
</evidence>
<dbReference type="GeneTree" id="ENSGT00940000154844"/>
<proteinExistence type="evidence at protein level"/>
<evidence type="ECO:0000259" key="5">
    <source>
        <dbReference type="PROSITE" id="PS51720"/>
    </source>
</evidence>
<comment type="similarity">
    <text evidence="1">Belongs to the TRAFAC class TrmE-Era-EngA-EngB-Septin-like GTPase superfamily. AIG1/Toc34/Toc159-like paraseptin GTPase family. IAN subfamily.</text>
</comment>
<dbReference type="AlphaFoldDB" id="A0A8V1A821"/>
<dbReference type="PANTHER" id="PTHR10903">
    <property type="entry name" value="GTPASE, IMAP FAMILY MEMBER-RELATED"/>
    <property type="match status" value="1"/>
</dbReference>
<feature type="domain" description="AIG1-type G" evidence="5">
    <location>
        <begin position="99"/>
        <end position="316"/>
    </location>
</feature>
<evidence type="ECO:0000256" key="3">
    <source>
        <dbReference type="ARBA" id="ARBA00023134"/>
    </source>
</evidence>
<sequence length="402" mass="43767">MADRAAETGAAAPPRDCASSECPAEAVGTERRGTEREEDGEEEKPGAGGPDGSEPKRRESGARAESAEKGHESGDGACGSTAEKRGEPRDGAPVGGGEPQELRILLLGRSGGGRSATGNTLLCREEFKSQLASQPVTTTCKEGRRDWGEWCVVVMDTPAIFGGSQWDKKQLEEERRHCVHFGTHKYCVLLLVTQLGRYTREDREVQKRVKQVFGKGAKKRMVVVFTRREDLGDSSLDEFVKTAENGALRKLVKEGNPPMGTVPGGRGGARWDGDIGTGRGVPAASVPHFSLPVRRLGLPGDCSVRPWRSPKKGKERHNHGRSTCPCAAQPRQRLRNAAAPGWEDWRGAKRHGEHHPGATSLRVQAVHHAGDPQLRDSSWALGWRGHRGDRHGRHLPFVGRQQ</sequence>
<feature type="region of interest" description="Disordered" evidence="4">
    <location>
        <begin position="305"/>
        <end position="326"/>
    </location>
</feature>